<evidence type="ECO:0000313" key="1">
    <source>
        <dbReference type="EMBL" id="RAH41637.1"/>
    </source>
</evidence>
<dbReference type="Proteomes" id="UP000249057">
    <property type="component" value="Unassembled WGS sequence"/>
</dbReference>
<dbReference type="EMBL" id="KZ825385">
    <property type="protein sequence ID" value="RAH41637.1"/>
    <property type="molecule type" value="Genomic_DNA"/>
</dbReference>
<protein>
    <submittedName>
        <fullName evidence="1">Uncharacterized protein</fullName>
    </submittedName>
</protein>
<organism evidence="1 2">
    <name type="scientific">Aspergillus brunneoviolaceus CBS 621.78</name>
    <dbReference type="NCBI Taxonomy" id="1450534"/>
    <lineage>
        <taxon>Eukaryota</taxon>
        <taxon>Fungi</taxon>
        <taxon>Dikarya</taxon>
        <taxon>Ascomycota</taxon>
        <taxon>Pezizomycotina</taxon>
        <taxon>Eurotiomycetes</taxon>
        <taxon>Eurotiomycetidae</taxon>
        <taxon>Eurotiales</taxon>
        <taxon>Aspergillaceae</taxon>
        <taxon>Aspergillus</taxon>
        <taxon>Aspergillus subgen. Circumdati</taxon>
    </lineage>
</organism>
<proteinExistence type="predicted"/>
<gene>
    <name evidence="1" type="ORF">BO95DRAFT_456463</name>
</gene>
<accession>A0ACD1FXA4</accession>
<evidence type="ECO:0000313" key="2">
    <source>
        <dbReference type="Proteomes" id="UP000249057"/>
    </source>
</evidence>
<name>A0ACD1FXA4_9EURO</name>
<reference evidence="1" key="1">
    <citation type="submission" date="2018-02" db="EMBL/GenBank/DDBJ databases">
        <title>The genomes of Aspergillus section Nigri reveals drivers in fungal speciation.</title>
        <authorList>
            <consortium name="DOE Joint Genome Institute"/>
            <person name="Vesth T.C."/>
            <person name="Nybo J."/>
            <person name="Theobald S."/>
            <person name="Brandl J."/>
            <person name="Frisvad J.C."/>
            <person name="Nielsen K.F."/>
            <person name="Lyhne E.K."/>
            <person name="Kogle M.E."/>
            <person name="Kuo A."/>
            <person name="Riley R."/>
            <person name="Clum A."/>
            <person name="Nolan M."/>
            <person name="Lipzen A."/>
            <person name="Salamov A."/>
            <person name="Henrissat B."/>
            <person name="Wiebenga A."/>
            <person name="De vries R.P."/>
            <person name="Grigoriev I.V."/>
            <person name="Mortensen U.H."/>
            <person name="Andersen M.R."/>
            <person name="Baker S.E."/>
        </authorList>
    </citation>
    <scope>NUCLEOTIDE SEQUENCE</scope>
    <source>
        <strain evidence="1">CBS 621.78</strain>
    </source>
</reference>
<keyword evidence="2" id="KW-1185">Reference proteome</keyword>
<sequence length="518" mass="58239">MGDINNGSTTLTYEYRRALRSEDILTQTVCLTVSSCCVGMRLYSKISITRAPGWEDCMYCVPLGLIGYAAINFETDRHGNGVHQWAVAASDLREFSKLANASQVLYGPLIYITKLSILLLYLRLFAPSKRNTPFWLIQTLIWMNFLFYLADTIVKICECRPRAKIWDQDIPGQCININIPILITSIVNVVSDFLMLLLPIVCVWRLQMTWWKKMGLSAVFAAGIFACICSVMRLVVSVRNRTTRDRTHDWFPEFLWTTAEITSGIVASCLPALPSFFKHSSQKAKAWVSSIGTGSASTQVKGPLAAIDQRPGPGPGPGPAMRTIPQRLWRSGHDFTSTTESTVDGYWEMRDVGAYRGICYTTTEATANRSVPEAINVDDLDPTSEEDQRPRAGILKIVEQQHRRRQPQSITVVMAQERSGIVVGLNKGHKTTPLNTPKTRVSRTKGQSSRRTAFVREIAREVVGLAPYERRIIELLRNTQDKRARKLAKKRLGTFGRGKRKVEDMQRVIAEARRVGAH</sequence>